<dbReference type="AlphaFoldDB" id="C5BTZ9"/>
<protein>
    <submittedName>
        <fullName evidence="1">Type VI secretion protein, VC_A0111 family</fullName>
    </submittedName>
</protein>
<dbReference type="PANTHER" id="PTHR35564:SF4">
    <property type="entry name" value="CYTOPLASMIC PROTEIN"/>
    <property type="match status" value="1"/>
</dbReference>
<dbReference type="Pfam" id="PF06996">
    <property type="entry name" value="T6SS_TssG"/>
    <property type="match status" value="1"/>
</dbReference>
<dbReference type="RefSeq" id="WP_015816824.1">
    <property type="nucleotide sequence ID" value="NC_012997.1"/>
</dbReference>
<keyword evidence="2" id="KW-1185">Reference proteome</keyword>
<dbReference type="PANTHER" id="PTHR35564">
    <property type="match status" value="1"/>
</dbReference>
<evidence type="ECO:0000313" key="1">
    <source>
        <dbReference type="EMBL" id="ACR10712.1"/>
    </source>
</evidence>
<evidence type="ECO:0000313" key="2">
    <source>
        <dbReference type="Proteomes" id="UP000009080"/>
    </source>
</evidence>
<name>C5BTZ9_TERTT</name>
<proteinExistence type="predicted"/>
<dbReference type="HOGENOM" id="CLU_048238_1_1_6"/>
<organism evidence="1 2">
    <name type="scientific">Teredinibacter turnerae (strain ATCC 39867 / T7901)</name>
    <dbReference type="NCBI Taxonomy" id="377629"/>
    <lineage>
        <taxon>Bacteria</taxon>
        <taxon>Pseudomonadati</taxon>
        <taxon>Pseudomonadota</taxon>
        <taxon>Gammaproteobacteria</taxon>
        <taxon>Cellvibrionales</taxon>
        <taxon>Cellvibrionaceae</taxon>
        <taxon>Teredinibacter</taxon>
    </lineage>
</organism>
<dbReference type="eggNOG" id="COG3520">
    <property type="taxonomic scope" value="Bacteria"/>
</dbReference>
<dbReference type="InterPro" id="IPR010732">
    <property type="entry name" value="T6SS_TssG-like"/>
</dbReference>
<dbReference type="EMBL" id="CP001614">
    <property type="protein sequence ID" value="ACR10712.1"/>
    <property type="molecule type" value="Genomic_DNA"/>
</dbReference>
<sequence length="371" mass="42157">MPTKSRSKSLSVIRRLLTNTGEFAFAQAVRLLERSAAYRKPDQKVNTQQAGKYSPAYQEVVRFKGNPSLGFPESEIESIEQLSNEQQSHYFKVTTNFLGLTGSMGVLPYHYSELAIQRSKKRDKHLQNFLDLFNHRILSIFYQASIKYRLPLNYELSQLSRTQQKTLEKHDDRITQSVLALIGLGGKHLTDRHSIHDETLIFYAGLLAQQVKTASGLQQILSHYFSIPVSIKEFVGQWQPLIDDVRTRLPSPGMPEGQNACLGKSCMLGNQGWFAQGKIQIHLGPLTSEQHRSFAPGSRTFTALNELCRFYLGMERDFEFVLKVKRSHIRDKIQLGNQNAPIMGWSTWLASTEQGTDQQTSIMDIRISSSC</sequence>
<dbReference type="Proteomes" id="UP000009080">
    <property type="component" value="Chromosome"/>
</dbReference>
<dbReference type="STRING" id="377629.TERTU_1650"/>
<gene>
    <name evidence="1" type="ordered locus">TERTU_1650</name>
</gene>
<dbReference type="KEGG" id="ttu:TERTU_1650"/>
<accession>C5BTZ9</accession>
<dbReference type="NCBIfam" id="TIGR03347">
    <property type="entry name" value="VI_chp_1"/>
    <property type="match status" value="1"/>
</dbReference>
<dbReference type="OrthoDB" id="1523296at2"/>
<reference evidence="1 2" key="1">
    <citation type="journal article" date="2009" name="PLoS ONE">
        <title>The complete genome of Teredinibacter turnerae T7901: an intracellular endosymbiont of marine wood-boring bivalves (shipworms).</title>
        <authorList>
            <person name="Yang J.C."/>
            <person name="Madupu R."/>
            <person name="Durkin A.S."/>
            <person name="Ekborg N.A."/>
            <person name="Pedamallu C.S."/>
            <person name="Hostetler J.B."/>
            <person name="Radune D."/>
            <person name="Toms B.S."/>
            <person name="Henrissat B."/>
            <person name="Coutinho P.M."/>
            <person name="Schwarz S."/>
            <person name="Field L."/>
            <person name="Trindade-Silva A.E."/>
            <person name="Soares C.A.G."/>
            <person name="Elshahawi S."/>
            <person name="Hanora A."/>
            <person name="Schmidt E.W."/>
            <person name="Haygood M.G."/>
            <person name="Posfai J."/>
            <person name="Benner J."/>
            <person name="Madinger C."/>
            <person name="Nove J."/>
            <person name="Anton B."/>
            <person name="Chaudhary K."/>
            <person name="Foster J."/>
            <person name="Holman A."/>
            <person name="Kumar S."/>
            <person name="Lessard P.A."/>
            <person name="Luyten Y.A."/>
            <person name="Slatko B."/>
            <person name="Wood N."/>
            <person name="Wu B."/>
            <person name="Teplitski M."/>
            <person name="Mougous J.D."/>
            <person name="Ward N."/>
            <person name="Eisen J.A."/>
            <person name="Badger J.H."/>
            <person name="Distel D.L."/>
        </authorList>
    </citation>
    <scope>NUCLEOTIDE SEQUENCE [LARGE SCALE GENOMIC DNA]</scope>
    <source>
        <strain evidence="2">ATCC 39867 / T7901</strain>
    </source>
</reference>